<organism evidence="1 2">
    <name type="scientific">Methanosarcina baikalica</name>
    <dbReference type="NCBI Taxonomy" id="3073890"/>
    <lineage>
        <taxon>Archaea</taxon>
        <taxon>Methanobacteriati</taxon>
        <taxon>Methanobacteriota</taxon>
        <taxon>Stenosarchaea group</taxon>
        <taxon>Methanomicrobia</taxon>
        <taxon>Methanosarcinales</taxon>
        <taxon>Methanosarcinaceae</taxon>
        <taxon>Methanosarcina</taxon>
    </lineage>
</organism>
<accession>A0ABU2CZM4</accession>
<sequence>MPEENARIKIITIKDSHIENLKIKGFRQNPLIIKDLTLKNVRLIIRLPPEKKE</sequence>
<protein>
    <submittedName>
        <fullName evidence="1">Uncharacterized protein</fullName>
    </submittedName>
</protein>
<evidence type="ECO:0000313" key="2">
    <source>
        <dbReference type="Proteomes" id="UP001246244"/>
    </source>
</evidence>
<dbReference type="RefSeq" id="WP_310575202.1">
    <property type="nucleotide sequence ID" value="NZ_JAVKPK010000015.1"/>
</dbReference>
<comment type="caution">
    <text evidence="1">The sequence shown here is derived from an EMBL/GenBank/DDBJ whole genome shotgun (WGS) entry which is preliminary data.</text>
</comment>
<name>A0ABU2CZM4_9EURY</name>
<dbReference type="EMBL" id="JAVKPK010000015">
    <property type="protein sequence ID" value="MDR7665174.1"/>
    <property type="molecule type" value="Genomic_DNA"/>
</dbReference>
<keyword evidence="2" id="KW-1185">Reference proteome</keyword>
<gene>
    <name evidence="1" type="ORF">RG963_05120</name>
</gene>
<dbReference type="Proteomes" id="UP001246244">
    <property type="component" value="Unassembled WGS sequence"/>
</dbReference>
<evidence type="ECO:0000313" key="1">
    <source>
        <dbReference type="EMBL" id="MDR7665174.1"/>
    </source>
</evidence>
<proteinExistence type="predicted"/>
<reference evidence="2" key="1">
    <citation type="submission" date="2023-07" db="EMBL/GenBank/DDBJ databases">
        <title>Whole-genome sequencing of a new Methanosarcina sp. Z-7115.</title>
        <authorList>
            <person name="Zhilina T.N."/>
            <person name="Merkel A.Y."/>
        </authorList>
    </citation>
    <scope>NUCLEOTIDE SEQUENCE [LARGE SCALE GENOMIC DNA]</scope>
    <source>
        <strain evidence="2">Z-7115</strain>
    </source>
</reference>